<comment type="caution">
    <text evidence="1">The sequence shown here is derived from an EMBL/GenBank/DDBJ whole genome shotgun (WGS) entry which is preliminary data.</text>
</comment>
<accession>A0A7J9NUT6</accession>
<gene>
    <name evidence="1" type="ORF">HNP86_001592</name>
</gene>
<sequence>MDTISIQSFQVPNSRITVHSDLDGVDKKKVNLAEKRANFLVDEFKIENNLKNILSSLNKHYYEGDSYIVSLSVETRKKKHLALKLSKNQKQIVSVYLNECDIILENKYWADMK</sequence>
<organism evidence="1 2">
    <name type="scientific">Methanococcus maripaludis</name>
    <name type="common">Methanococcus deltae</name>
    <dbReference type="NCBI Taxonomy" id="39152"/>
    <lineage>
        <taxon>Archaea</taxon>
        <taxon>Methanobacteriati</taxon>
        <taxon>Methanobacteriota</taxon>
        <taxon>Methanomada group</taxon>
        <taxon>Methanococci</taxon>
        <taxon>Methanococcales</taxon>
        <taxon>Methanococcaceae</taxon>
        <taxon>Methanococcus</taxon>
    </lineage>
</organism>
<dbReference type="AlphaFoldDB" id="A0A7J9NUT6"/>
<evidence type="ECO:0000313" key="2">
    <source>
        <dbReference type="Proteomes" id="UP000564425"/>
    </source>
</evidence>
<protein>
    <submittedName>
        <fullName evidence="1">Uncharacterized protein</fullName>
    </submittedName>
</protein>
<reference evidence="1 2" key="1">
    <citation type="submission" date="2020-07" db="EMBL/GenBank/DDBJ databases">
        <title>Genomic Encyclopedia of Type Strains, Phase IV (KMG-V): Genome sequencing to study the core and pangenomes of soil and plant-associated prokaryotes.</title>
        <authorList>
            <person name="Whitman W."/>
        </authorList>
    </citation>
    <scope>NUCLEOTIDE SEQUENCE [LARGE SCALE GENOMIC DNA]</scope>
    <source>
        <strain evidence="1 2">A1</strain>
    </source>
</reference>
<dbReference type="Proteomes" id="UP000564425">
    <property type="component" value="Unassembled WGS sequence"/>
</dbReference>
<dbReference type="EMBL" id="JACDUH010000002">
    <property type="protein sequence ID" value="MBA2851439.1"/>
    <property type="molecule type" value="Genomic_DNA"/>
</dbReference>
<proteinExistence type="predicted"/>
<evidence type="ECO:0000313" key="1">
    <source>
        <dbReference type="EMBL" id="MBA2851439.1"/>
    </source>
</evidence>
<name>A0A7J9NUT6_METMI</name>
<dbReference type="RefSeq" id="WP_181501264.1">
    <property type="nucleotide sequence ID" value="NZ_JACDUH010000002.1"/>
</dbReference>